<dbReference type="Proteomes" id="UP000738359">
    <property type="component" value="Unassembled WGS sequence"/>
</dbReference>
<sequence length="83" mass="9070">MASIAAPKTDAGGTSNDSSNCATGIREFRLIMEEPLPQEASMRVYFNRENDKYIPQKQLMKPVSIRSCNGFKASLDTGSLRAG</sequence>
<feature type="compositionally biased region" description="Polar residues" evidence="1">
    <location>
        <begin position="12"/>
        <end position="21"/>
    </location>
</feature>
<evidence type="ECO:0000313" key="2">
    <source>
        <dbReference type="EMBL" id="KAF9952387.1"/>
    </source>
</evidence>
<keyword evidence="3" id="KW-1185">Reference proteome</keyword>
<reference evidence="2" key="1">
    <citation type="journal article" date="2020" name="Fungal Divers.">
        <title>Resolving the Mortierellaceae phylogeny through synthesis of multi-gene phylogenetics and phylogenomics.</title>
        <authorList>
            <person name="Vandepol N."/>
            <person name="Liber J."/>
            <person name="Desiro A."/>
            <person name="Na H."/>
            <person name="Kennedy M."/>
            <person name="Barry K."/>
            <person name="Grigoriev I.V."/>
            <person name="Miller A.N."/>
            <person name="O'Donnell K."/>
            <person name="Stajich J.E."/>
            <person name="Bonito G."/>
        </authorList>
    </citation>
    <scope>NUCLEOTIDE SEQUENCE</scope>
    <source>
        <strain evidence="2">CK1249</strain>
    </source>
</reference>
<comment type="caution">
    <text evidence="2">The sequence shown here is derived from an EMBL/GenBank/DDBJ whole genome shotgun (WGS) entry which is preliminary data.</text>
</comment>
<dbReference type="EMBL" id="JAAAHY010001123">
    <property type="protein sequence ID" value="KAF9952387.1"/>
    <property type="molecule type" value="Genomic_DNA"/>
</dbReference>
<accession>A0A9P6IXZ0</accession>
<dbReference type="AlphaFoldDB" id="A0A9P6IXZ0"/>
<evidence type="ECO:0000256" key="1">
    <source>
        <dbReference type="SAM" id="MobiDB-lite"/>
    </source>
</evidence>
<proteinExistence type="predicted"/>
<feature type="non-terminal residue" evidence="2">
    <location>
        <position position="83"/>
    </location>
</feature>
<organism evidence="2 3">
    <name type="scientific">Mortierella alpina</name>
    <name type="common">Oleaginous fungus</name>
    <name type="synonym">Mortierella renispora</name>
    <dbReference type="NCBI Taxonomy" id="64518"/>
    <lineage>
        <taxon>Eukaryota</taxon>
        <taxon>Fungi</taxon>
        <taxon>Fungi incertae sedis</taxon>
        <taxon>Mucoromycota</taxon>
        <taxon>Mortierellomycotina</taxon>
        <taxon>Mortierellomycetes</taxon>
        <taxon>Mortierellales</taxon>
        <taxon>Mortierellaceae</taxon>
        <taxon>Mortierella</taxon>
    </lineage>
</organism>
<protein>
    <submittedName>
        <fullName evidence="2">Uncharacterized protein</fullName>
    </submittedName>
</protein>
<feature type="region of interest" description="Disordered" evidence="1">
    <location>
        <begin position="1"/>
        <end position="21"/>
    </location>
</feature>
<name>A0A9P6IXZ0_MORAP</name>
<gene>
    <name evidence="2" type="ORF">BGZ70_000618</name>
</gene>
<evidence type="ECO:0000313" key="3">
    <source>
        <dbReference type="Proteomes" id="UP000738359"/>
    </source>
</evidence>